<organism evidence="3 4">
    <name type="scientific">Phytophthora palmivora</name>
    <dbReference type="NCBI Taxonomy" id="4796"/>
    <lineage>
        <taxon>Eukaryota</taxon>
        <taxon>Sar</taxon>
        <taxon>Stramenopiles</taxon>
        <taxon>Oomycota</taxon>
        <taxon>Peronosporomycetes</taxon>
        <taxon>Peronosporales</taxon>
        <taxon>Peronosporaceae</taxon>
        <taxon>Phytophthora</taxon>
    </lineage>
</organism>
<sequence length="338" mass="38353">MILEYKIAHRDWVYLVPMVQSSLNHTAVPSLGNRAPVELFTGLPCPTPLREFYLPSTGEFNEVPACDKIDRFLDDLRSSIRSMHKVVEDQRLKQRMLNKKRERGENLVNFTEGDYVLRSRVDEKRSNKLLVTWVGPYRVVRADAHSFRVKHLITGAELDVHASRLKFYADSSLDVSEELLEHISSQGIVLAIEKFKSHRWNETIRDFEVLVQWKGLEDIEDSYEPLASLAKDVPILVDQYVAAADQELKAYWQCAITTGETTSQGRMAVAETVKPTDKNRRKPRRRRSRTRPTTNAQVPGRSLPAVAALQTAGVELGTNNDQPDASTSRLVEVQADEG</sequence>
<reference evidence="3 4" key="1">
    <citation type="journal article" date="2017" name="Genome Biol. Evol.">
        <title>Phytophthora megakarya and P. palmivora, closely related causal agents of cacao black pod rot, underwent increases in genome sizes and gene numbers by different mechanisms.</title>
        <authorList>
            <person name="Ali S.S."/>
            <person name="Shao J."/>
            <person name="Lary D.J."/>
            <person name="Kronmiller B."/>
            <person name="Shen D."/>
            <person name="Strem M.D."/>
            <person name="Amoako-Attah I."/>
            <person name="Akrofi A.Y."/>
            <person name="Begoude B.A."/>
            <person name="Ten Hoopen G.M."/>
            <person name="Coulibaly K."/>
            <person name="Kebe B.I."/>
            <person name="Melnick R.L."/>
            <person name="Guiltinan M.J."/>
            <person name="Tyler B.M."/>
            <person name="Meinhardt L.W."/>
            <person name="Bailey B.A."/>
        </authorList>
    </citation>
    <scope>NUCLEOTIDE SEQUENCE [LARGE SCALE GENOMIC DNA]</scope>
    <source>
        <strain evidence="4">sbr112.9</strain>
    </source>
</reference>
<dbReference type="EMBL" id="NCKW01010904">
    <property type="protein sequence ID" value="POM64929.1"/>
    <property type="molecule type" value="Genomic_DNA"/>
</dbReference>
<dbReference type="Gene3D" id="2.40.50.40">
    <property type="match status" value="1"/>
</dbReference>
<evidence type="ECO:0000259" key="2">
    <source>
        <dbReference type="PROSITE" id="PS50013"/>
    </source>
</evidence>
<dbReference type="AlphaFoldDB" id="A0A2P4XHA1"/>
<dbReference type="SMART" id="SM00298">
    <property type="entry name" value="CHROMO"/>
    <property type="match status" value="1"/>
</dbReference>
<evidence type="ECO:0000313" key="4">
    <source>
        <dbReference type="Proteomes" id="UP000237271"/>
    </source>
</evidence>
<feature type="compositionally biased region" description="Polar residues" evidence="1">
    <location>
        <begin position="317"/>
        <end position="329"/>
    </location>
</feature>
<feature type="non-terminal residue" evidence="3">
    <location>
        <position position="338"/>
    </location>
</feature>
<keyword evidence="4" id="KW-1185">Reference proteome</keyword>
<dbReference type="SUPFAM" id="SSF54160">
    <property type="entry name" value="Chromo domain-like"/>
    <property type="match status" value="1"/>
</dbReference>
<protein>
    <recommendedName>
        <fullName evidence="2">Chromo domain-containing protein</fullName>
    </recommendedName>
</protein>
<gene>
    <name evidence="3" type="ORF">PHPALM_19472</name>
</gene>
<dbReference type="InterPro" id="IPR016197">
    <property type="entry name" value="Chromo-like_dom_sf"/>
</dbReference>
<dbReference type="InterPro" id="IPR000953">
    <property type="entry name" value="Chromo/chromo_shadow_dom"/>
</dbReference>
<feature type="compositionally biased region" description="Basic residues" evidence="1">
    <location>
        <begin position="279"/>
        <end position="290"/>
    </location>
</feature>
<evidence type="ECO:0000256" key="1">
    <source>
        <dbReference type="SAM" id="MobiDB-lite"/>
    </source>
</evidence>
<feature type="region of interest" description="Disordered" evidence="1">
    <location>
        <begin position="263"/>
        <end position="338"/>
    </location>
</feature>
<name>A0A2P4XHA1_9STRA</name>
<feature type="domain" description="Chromo" evidence="2">
    <location>
        <begin position="190"/>
        <end position="240"/>
    </location>
</feature>
<comment type="caution">
    <text evidence="3">The sequence shown here is derived from an EMBL/GenBank/DDBJ whole genome shotgun (WGS) entry which is preliminary data.</text>
</comment>
<evidence type="ECO:0000313" key="3">
    <source>
        <dbReference type="EMBL" id="POM64929.1"/>
    </source>
</evidence>
<proteinExistence type="predicted"/>
<dbReference type="CDD" id="cd00024">
    <property type="entry name" value="CD_CSD"/>
    <property type="match status" value="1"/>
</dbReference>
<dbReference type="OrthoDB" id="121899at2759"/>
<accession>A0A2P4XHA1</accession>
<dbReference type="PROSITE" id="PS50013">
    <property type="entry name" value="CHROMO_2"/>
    <property type="match status" value="1"/>
</dbReference>
<dbReference type="Proteomes" id="UP000237271">
    <property type="component" value="Unassembled WGS sequence"/>
</dbReference>